<keyword evidence="3" id="KW-1185">Reference proteome</keyword>
<proteinExistence type="predicted"/>
<feature type="compositionally biased region" description="Polar residues" evidence="1">
    <location>
        <begin position="29"/>
        <end position="42"/>
    </location>
</feature>
<dbReference type="EMBL" id="KZ452237">
    <property type="protein sequence ID" value="PKA48720.1"/>
    <property type="molecule type" value="Genomic_DNA"/>
</dbReference>
<feature type="region of interest" description="Disordered" evidence="1">
    <location>
        <begin position="28"/>
        <end position="68"/>
    </location>
</feature>
<name>A0A2H9ZZJ0_9ASPA</name>
<evidence type="ECO:0000313" key="2">
    <source>
        <dbReference type="EMBL" id="PKA48720.1"/>
    </source>
</evidence>
<organism evidence="2 3">
    <name type="scientific">Apostasia shenzhenica</name>
    <dbReference type="NCBI Taxonomy" id="1088818"/>
    <lineage>
        <taxon>Eukaryota</taxon>
        <taxon>Viridiplantae</taxon>
        <taxon>Streptophyta</taxon>
        <taxon>Embryophyta</taxon>
        <taxon>Tracheophyta</taxon>
        <taxon>Spermatophyta</taxon>
        <taxon>Magnoliopsida</taxon>
        <taxon>Liliopsida</taxon>
        <taxon>Asparagales</taxon>
        <taxon>Orchidaceae</taxon>
        <taxon>Apostasioideae</taxon>
        <taxon>Apostasia</taxon>
    </lineage>
</organism>
<reference evidence="2 3" key="1">
    <citation type="journal article" date="2017" name="Nature">
        <title>The Apostasia genome and the evolution of orchids.</title>
        <authorList>
            <person name="Zhang G.Q."/>
            <person name="Liu K.W."/>
            <person name="Li Z."/>
            <person name="Lohaus R."/>
            <person name="Hsiao Y.Y."/>
            <person name="Niu S.C."/>
            <person name="Wang J.Y."/>
            <person name="Lin Y.C."/>
            <person name="Xu Q."/>
            <person name="Chen L.J."/>
            <person name="Yoshida K."/>
            <person name="Fujiwara S."/>
            <person name="Wang Z.W."/>
            <person name="Zhang Y.Q."/>
            <person name="Mitsuda N."/>
            <person name="Wang M."/>
            <person name="Liu G.H."/>
            <person name="Pecoraro L."/>
            <person name="Huang H.X."/>
            <person name="Xiao X.J."/>
            <person name="Lin M."/>
            <person name="Wu X.Y."/>
            <person name="Wu W.L."/>
            <person name="Chen Y.Y."/>
            <person name="Chang S.B."/>
            <person name="Sakamoto S."/>
            <person name="Ohme-Takagi M."/>
            <person name="Yagi M."/>
            <person name="Zeng S.J."/>
            <person name="Shen C.Y."/>
            <person name="Yeh C.M."/>
            <person name="Luo Y.B."/>
            <person name="Tsai W.C."/>
            <person name="Van de Peer Y."/>
            <person name="Liu Z.J."/>
        </authorList>
    </citation>
    <scope>NUCLEOTIDE SEQUENCE [LARGE SCALE GENOMIC DNA]</scope>
    <source>
        <strain evidence="3">cv. Shenzhen</strain>
        <tissue evidence="2">Stem</tissue>
    </source>
</reference>
<gene>
    <name evidence="2" type="ORF">AXF42_Ash021336</name>
</gene>
<evidence type="ECO:0000256" key="1">
    <source>
        <dbReference type="SAM" id="MobiDB-lite"/>
    </source>
</evidence>
<dbReference type="Proteomes" id="UP000236161">
    <property type="component" value="Unassembled WGS sequence"/>
</dbReference>
<evidence type="ECO:0008006" key="4">
    <source>
        <dbReference type="Google" id="ProtNLM"/>
    </source>
</evidence>
<protein>
    <recommendedName>
        <fullName evidence="4">CCHC-type domain-containing protein</fullName>
    </recommendedName>
</protein>
<evidence type="ECO:0000313" key="3">
    <source>
        <dbReference type="Proteomes" id="UP000236161"/>
    </source>
</evidence>
<dbReference type="AlphaFoldDB" id="A0A2H9ZZJ0"/>
<accession>A0A2H9ZZJ0</accession>
<sequence>MNPKLRRALNEIITRLDRMNGRLDRLEGQKNQNSKIEQSRQNYGLRRTEHNSLGVKPSATPAYVSRPSLSKEKRDKAVVVESSRENIECPLRCFQCQGFGHIAAECAPEVLMIEQVPEDTLLSTEDIEPTYIADPAYAEEYEKYEDEMHEEDSYRIEVENQVEKTVIELSHKEEQIIDSIEATKSFYCVDNTIDHIEMIIGHDRSEVNRFDSVNHTYACPRFSKHSTPIDLYRQMAHETKWLAARTSNWCAVQFARYFWRTLWHLLGIASLVILTYSPHAYNQN</sequence>